<dbReference type="Pfam" id="PF11518">
    <property type="entry name" value="DUF3221"/>
    <property type="match status" value="1"/>
</dbReference>
<name>A0ABS2SWI9_9BACI</name>
<sequence>MQAKRFSVLSILATLLLLSACSPLAEETDWDIEGIIAQTSPYLVVSGVDREDIEGLSEQELLEKADDAIYFGFEEDLDLYERVRVTFTGINDSYPASGEVDELERVEER</sequence>
<evidence type="ECO:0000313" key="2">
    <source>
        <dbReference type="EMBL" id="MBM7839903.1"/>
    </source>
</evidence>
<accession>A0ABS2SWI9</accession>
<evidence type="ECO:0000256" key="1">
    <source>
        <dbReference type="SAM" id="SignalP"/>
    </source>
</evidence>
<dbReference type="Proteomes" id="UP001179280">
    <property type="component" value="Unassembled WGS sequence"/>
</dbReference>
<evidence type="ECO:0000313" key="3">
    <source>
        <dbReference type="Proteomes" id="UP001179280"/>
    </source>
</evidence>
<dbReference type="RefSeq" id="WP_204467214.1">
    <property type="nucleotide sequence ID" value="NZ_JAFBCV010000010.1"/>
</dbReference>
<feature type="chain" id="PRO_5046033770" description="DUF3221 domain-containing protein" evidence="1">
    <location>
        <begin position="26"/>
        <end position="109"/>
    </location>
</feature>
<feature type="signal peptide" evidence="1">
    <location>
        <begin position="1"/>
        <end position="25"/>
    </location>
</feature>
<keyword evidence="3" id="KW-1185">Reference proteome</keyword>
<dbReference type="InterPro" id="IPR021598">
    <property type="entry name" value="DUF3221"/>
</dbReference>
<comment type="caution">
    <text evidence="2">The sequence shown here is derived from an EMBL/GenBank/DDBJ whole genome shotgun (WGS) entry which is preliminary data.</text>
</comment>
<protein>
    <recommendedName>
        <fullName evidence="4">DUF3221 domain-containing protein</fullName>
    </recommendedName>
</protein>
<evidence type="ECO:0008006" key="4">
    <source>
        <dbReference type="Google" id="ProtNLM"/>
    </source>
</evidence>
<reference evidence="2" key="1">
    <citation type="submission" date="2021-01" db="EMBL/GenBank/DDBJ databases">
        <title>Genomic Encyclopedia of Type Strains, Phase IV (KMG-IV): sequencing the most valuable type-strain genomes for metagenomic binning, comparative biology and taxonomic classification.</title>
        <authorList>
            <person name="Goeker M."/>
        </authorList>
    </citation>
    <scope>NUCLEOTIDE SEQUENCE</scope>
    <source>
        <strain evidence="2">DSM 21943</strain>
    </source>
</reference>
<dbReference type="EMBL" id="JAFBCV010000010">
    <property type="protein sequence ID" value="MBM7839903.1"/>
    <property type="molecule type" value="Genomic_DNA"/>
</dbReference>
<gene>
    <name evidence="2" type="ORF">JOC54_003183</name>
</gene>
<dbReference type="PROSITE" id="PS51257">
    <property type="entry name" value="PROKAR_LIPOPROTEIN"/>
    <property type="match status" value="1"/>
</dbReference>
<proteinExistence type="predicted"/>
<keyword evidence="1" id="KW-0732">Signal</keyword>
<organism evidence="2 3">
    <name type="scientific">Shouchella xiaoxiensis</name>
    <dbReference type="NCBI Taxonomy" id="766895"/>
    <lineage>
        <taxon>Bacteria</taxon>
        <taxon>Bacillati</taxon>
        <taxon>Bacillota</taxon>
        <taxon>Bacilli</taxon>
        <taxon>Bacillales</taxon>
        <taxon>Bacillaceae</taxon>
        <taxon>Shouchella</taxon>
    </lineage>
</organism>